<protein>
    <submittedName>
        <fullName evidence="1">Uncharacterized protein</fullName>
    </submittedName>
</protein>
<dbReference type="Proteomes" id="UP000009138">
    <property type="component" value="Unassembled WGS sequence"/>
</dbReference>
<dbReference type="InParanoid" id="I1CFK1"/>
<evidence type="ECO:0000313" key="1">
    <source>
        <dbReference type="EMBL" id="EIE87231.1"/>
    </source>
</evidence>
<evidence type="ECO:0000313" key="2">
    <source>
        <dbReference type="Proteomes" id="UP000009138"/>
    </source>
</evidence>
<reference evidence="1 2" key="1">
    <citation type="journal article" date="2009" name="PLoS Genet.">
        <title>Genomic analysis of the basal lineage fungus Rhizopus oryzae reveals a whole-genome duplication.</title>
        <authorList>
            <person name="Ma L.-J."/>
            <person name="Ibrahim A.S."/>
            <person name="Skory C."/>
            <person name="Grabherr M.G."/>
            <person name="Burger G."/>
            <person name="Butler M."/>
            <person name="Elias M."/>
            <person name="Idnurm A."/>
            <person name="Lang B.F."/>
            <person name="Sone T."/>
            <person name="Abe A."/>
            <person name="Calvo S.E."/>
            <person name="Corrochano L.M."/>
            <person name="Engels R."/>
            <person name="Fu J."/>
            <person name="Hansberg W."/>
            <person name="Kim J.-M."/>
            <person name="Kodira C.D."/>
            <person name="Koehrsen M.J."/>
            <person name="Liu B."/>
            <person name="Miranda-Saavedra D."/>
            <person name="O'Leary S."/>
            <person name="Ortiz-Castellanos L."/>
            <person name="Poulter R."/>
            <person name="Rodriguez-Romero J."/>
            <person name="Ruiz-Herrera J."/>
            <person name="Shen Y.-Q."/>
            <person name="Zeng Q."/>
            <person name="Galagan J."/>
            <person name="Birren B.W."/>
            <person name="Cuomo C.A."/>
            <person name="Wickes B.L."/>
        </authorList>
    </citation>
    <scope>NUCLEOTIDE SEQUENCE [LARGE SCALE GENOMIC DNA]</scope>
    <source>
        <strain evidence="2">RA 99-880 / ATCC MYA-4621 / FGSC 9543 / NRRL 43880</strain>
    </source>
</reference>
<dbReference type="EMBL" id="CH476740">
    <property type="protein sequence ID" value="EIE87231.1"/>
    <property type="molecule type" value="Genomic_DNA"/>
</dbReference>
<dbReference type="VEuPathDB" id="FungiDB:RO3G_11942"/>
<name>I1CFK1_RHIO9</name>
<dbReference type="GeneID" id="93618907"/>
<proteinExistence type="predicted"/>
<keyword evidence="2" id="KW-1185">Reference proteome</keyword>
<accession>I1CFK1</accession>
<gene>
    <name evidence="1" type="ORF">RO3G_11942</name>
</gene>
<organism evidence="1 2">
    <name type="scientific">Rhizopus delemar (strain RA 99-880 / ATCC MYA-4621 / FGSC 9543 / NRRL 43880)</name>
    <name type="common">Mucormycosis agent</name>
    <name type="synonym">Rhizopus arrhizus var. delemar</name>
    <dbReference type="NCBI Taxonomy" id="246409"/>
    <lineage>
        <taxon>Eukaryota</taxon>
        <taxon>Fungi</taxon>
        <taxon>Fungi incertae sedis</taxon>
        <taxon>Mucoromycota</taxon>
        <taxon>Mucoromycotina</taxon>
        <taxon>Mucoromycetes</taxon>
        <taxon>Mucorales</taxon>
        <taxon>Mucorineae</taxon>
        <taxon>Rhizopodaceae</taxon>
        <taxon>Rhizopus</taxon>
    </lineage>
</organism>
<dbReference type="RefSeq" id="XP_067522627.1">
    <property type="nucleotide sequence ID" value="XM_067666526.1"/>
</dbReference>
<dbReference type="AlphaFoldDB" id="I1CFK1"/>
<sequence>MAFSLVDLRVQRTNVLRVCSQENRPDSKYLKDSVESSTVDGLSVAGCFEVSIAERAQY</sequence>